<accession>A0A2P8HRP5</accession>
<dbReference type="EMBL" id="PYAW01000001">
    <property type="protein sequence ID" value="PSL48887.1"/>
    <property type="molecule type" value="Genomic_DNA"/>
</dbReference>
<dbReference type="Gene3D" id="3.90.1140.10">
    <property type="entry name" value="Cyclic phosphodiesterase"/>
    <property type="match status" value="1"/>
</dbReference>
<organism evidence="1 2">
    <name type="scientific">Chitinophaga niastensis</name>
    <dbReference type="NCBI Taxonomy" id="536980"/>
    <lineage>
        <taxon>Bacteria</taxon>
        <taxon>Pseudomonadati</taxon>
        <taxon>Bacteroidota</taxon>
        <taxon>Chitinophagia</taxon>
        <taxon>Chitinophagales</taxon>
        <taxon>Chitinophagaceae</taxon>
        <taxon>Chitinophaga</taxon>
    </lineage>
</organism>
<dbReference type="InterPro" id="IPR009097">
    <property type="entry name" value="Cyclic_Pdiesterase"/>
</dbReference>
<protein>
    <submittedName>
        <fullName evidence="1">2'-5' RNA ligase</fullName>
    </submittedName>
</protein>
<dbReference type="GO" id="GO:0016874">
    <property type="term" value="F:ligase activity"/>
    <property type="evidence" value="ECO:0007669"/>
    <property type="project" value="UniProtKB-KW"/>
</dbReference>
<keyword evidence="2" id="KW-1185">Reference proteome</keyword>
<keyword evidence="1" id="KW-0436">Ligase</keyword>
<gene>
    <name evidence="1" type="ORF">CLV51_101216</name>
</gene>
<name>A0A2P8HRP5_CHINA</name>
<sequence>MRRGNNIQLTLFDLEDMYPSYSIVISPPKKNIEDIALLKVVLHQKIGLSPINLKSIAHISLLKLSCPDDDLFIINKVNRAISYQHRFSIKLDGADIFNHNTSKTLFIKINNPTPIATIHQLILAQFNRRRKINPHLTIARAIPNNDFKKITLSAFDYHDEFFCDRITILKKPIDSIRYKIIYEAMLEE</sequence>
<evidence type="ECO:0000313" key="2">
    <source>
        <dbReference type="Proteomes" id="UP000240971"/>
    </source>
</evidence>
<reference evidence="1 2" key="1">
    <citation type="submission" date="2018-03" db="EMBL/GenBank/DDBJ databases">
        <title>Genomic Encyclopedia of Archaeal and Bacterial Type Strains, Phase II (KMG-II): from individual species to whole genera.</title>
        <authorList>
            <person name="Goeker M."/>
        </authorList>
    </citation>
    <scope>NUCLEOTIDE SEQUENCE [LARGE SCALE GENOMIC DNA]</scope>
    <source>
        <strain evidence="1 2">DSM 24859</strain>
    </source>
</reference>
<dbReference type="Proteomes" id="UP000240971">
    <property type="component" value="Unassembled WGS sequence"/>
</dbReference>
<comment type="caution">
    <text evidence="1">The sequence shown here is derived from an EMBL/GenBank/DDBJ whole genome shotgun (WGS) entry which is preliminary data.</text>
</comment>
<dbReference type="AlphaFoldDB" id="A0A2P8HRP5"/>
<evidence type="ECO:0000313" key="1">
    <source>
        <dbReference type="EMBL" id="PSL48887.1"/>
    </source>
</evidence>
<dbReference type="Pfam" id="PF13563">
    <property type="entry name" value="2_5_RNA_ligase2"/>
    <property type="match status" value="1"/>
</dbReference>
<dbReference type="OrthoDB" id="1351981at2"/>
<dbReference type="RefSeq" id="WP_106526161.1">
    <property type="nucleotide sequence ID" value="NZ_PYAW01000001.1"/>
</dbReference>
<proteinExistence type="predicted"/>
<dbReference type="SUPFAM" id="SSF55144">
    <property type="entry name" value="LigT-like"/>
    <property type="match status" value="1"/>
</dbReference>